<accession>A0A6C0FAP0</accession>
<evidence type="ECO:0000259" key="1">
    <source>
        <dbReference type="Pfam" id="PF01755"/>
    </source>
</evidence>
<feature type="domain" description="Glycosyl transferase family 25" evidence="1">
    <location>
        <begin position="43"/>
        <end position="98"/>
    </location>
</feature>
<evidence type="ECO:0000313" key="2">
    <source>
        <dbReference type="EMBL" id="QHT38936.1"/>
    </source>
</evidence>
<reference evidence="2" key="1">
    <citation type="journal article" date="2020" name="Nature">
        <title>Giant virus diversity and host interactions through global metagenomics.</title>
        <authorList>
            <person name="Schulz F."/>
            <person name="Roux S."/>
            <person name="Paez-Espino D."/>
            <person name="Jungbluth S."/>
            <person name="Walsh D.A."/>
            <person name="Denef V.J."/>
            <person name="McMahon K.D."/>
            <person name="Konstantinidis K.T."/>
            <person name="Eloe-Fadrosh E.A."/>
            <person name="Kyrpides N.C."/>
            <person name="Woyke T."/>
        </authorList>
    </citation>
    <scope>NUCLEOTIDE SEQUENCE</scope>
    <source>
        <strain evidence="2">GVMAG-S-ERX556126-94</strain>
    </source>
</reference>
<proteinExistence type="predicted"/>
<sequence length="425" mass="51077">MLENVYYINLKERTERKEQVESELNDMGWKYQRFDAIKDENHGRVGCTMSHLKLLTMAKEKNLEYIVIVEDDIQFMRKQWYNDKIKDIMNQDFDVFLLAGNIRPPVRLTQYKDTFKISNSFTTTGYIVKNHYYDSLIQNVKEGLQLLQKDPDGQYNSNAIDCHWMRLQEVDKWYMILPRTITQRPVYSDIEKRFTNYNHLMLDKIDRIPQDVVNIQTDKNYILLIQSCKKYYDTRAQKQINGWLKDLPPFIKYYHVIGDISIENNYIDNEKNIIYVKEKDDYINLSSKTYEAFKILTEKYDFEYVIKTDDDQKLIDDNFYNHIMSSFSKKYDYGGKLIDCQDHISQYYLTQPELINHKNIYLEKTLYANGRLIILSKKSILHYLTIETELKSRIIEDHALGYLLSEKYKNNSFYIDSDLYFKDFD</sequence>
<dbReference type="Gene3D" id="3.90.550.50">
    <property type="match status" value="1"/>
</dbReference>
<dbReference type="Pfam" id="PF01755">
    <property type="entry name" value="Glyco_transf_25"/>
    <property type="match status" value="1"/>
</dbReference>
<dbReference type="InterPro" id="IPR002654">
    <property type="entry name" value="Glyco_trans_25"/>
</dbReference>
<protein>
    <recommendedName>
        <fullName evidence="1">Glycosyl transferase family 25 domain-containing protein</fullName>
    </recommendedName>
</protein>
<organism evidence="2">
    <name type="scientific">viral metagenome</name>
    <dbReference type="NCBI Taxonomy" id="1070528"/>
    <lineage>
        <taxon>unclassified sequences</taxon>
        <taxon>metagenomes</taxon>
        <taxon>organismal metagenomes</taxon>
    </lineage>
</organism>
<dbReference type="CDD" id="cd06532">
    <property type="entry name" value="Glyco_transf_25"/>
    <property type="match status" value="1"/>
</dbReference>
<name>A0A6C0FAP0_9ZZZZ</name>
<dbReference type="AlphaFoldDB" id="A0A6C0FAP0"/>
<dbReference type="EMBL" id="MN738838">
    <property type="protein sequence ID" value="QHT38936.1"/>
    <property type="molecule type" value="Genomic_DNA"/>
</dbReference>